<comment type="subunit">
    <text evidence="6">Component of the Mediator complex.</text>
</comment>
<evidence type="ECO:0000313" key="9">
    <source>
        <dbReference type="Proteomes" id="UP000245942"/>
    </source>
</evidence>
<keyword evidence="4 6" id="KW-0804">Transcription</keyword>
<feature type="compositionally biased region" description="Pro residues" evidence="7">
    <location>
        <begin position="16"/>
        <end position="26"/>
    </location>
</feature>
<evidence type="ECO:0000256" key="7">
    <source>
        <dbReference type="SAM" id="MobiDB-lite"/>
    </source>
</evidence>
<dbReference type="GO" id="GO:0003712">
    <property type="term" value="F:transcription coregulator activity"/>
    <property type="evidence" value="ECO:0007669"/>
    <property type="project" value="InterPro"/>
</dbReference>
<accession>A0A316UCD6</accession>
<dbReference type="AlphaFoldDB" id="A0A316UCD6"/>
<evidence type="ECO:0000256" key="5">
    <source>
        <dbReference type="ARBA" id="ARBA00023242"/>
    </source>
</evidence>
<comment type="function">
    <text evidence="6">Component of the Mediator complex, a coactivator involved in the regulated transcription of nearly all RNA polymerase II-dependent genes. Mediator functions as a bridge to convey information from gene-specific regulatory proteins to the basal RNA polymerase II transcription machinery. Mediator is recruited to promoters by direct interactions with regulatory proteins and serves as a scaffold for the assembly of a functional preinitiation complex with RNA polymerase II and the general transcription factors.</text>
</comment>
<gene>
    <name evidence="6" type="primary">MED10</name>
    <name evidence="8" type="ORF">BCV69DRAFT_280466</name>
</gene>
<dbReference type="OrthoDB" id="337270at2759"/>
<dbReference type="Pfam" id="PF09748">
    <property type="entry name" value="Med10"/>
    <property type="match status" value="1"/>
</dbReference>
<reference evidence="8 9" key="1">
    <citation type="journal article" date="2018" name="Mol. Biol. Evol.">
        <title>Broad Genomic Sampling Reveals a Smut Pathogenic Ancestry of the Fungal Clade Ustilaginomycotina.</title>
        <authorList>
            <person name="Kijpornyongpan T."/>
            <person name="Mondo S.J."/>
            <person name="Barry K."/>
            <person name="Sandor L."/>
            <person name="Lee J."/>
            <person name="Lipzen A."/>
            <person name="Pangilinan J."/>
            <person name="LaButti K."/>
            <person name="Hainaut M."/>
            <person name="Henrissat B."/>
            <person name="Grigoriev I.V."/>
            <person name="Spatafora J.W."/>
            <person name="Aime M.C."/>
        </authorList>
    </citation>
    <scope>NUCLEOTIDE SEQUENCE [LARGE SCALE GENOMIC DNA]</scope>
    <source>
        <strain evidence="8 9">MCA 4718</strain>
    </source>
</reference>
<feature type="region of interest" description="Disordered" evidence="7">
    <location>
        <begin position="1"/>
        <end position="69"/>
    </location>
</feature>
<dbReference type="STRING" id="1684307.A0A316UCD6"/>
<feature type="compositionally biased region" description="Basic and acidic residues" evidence="7">
    <location>
        <begin position="247"/>
        <end position="257"/>
    </location>
</feature>
<dbReference type="GO" id="GO:0006357">
    <property type="term" value="P:regulation of transcription by RNA polymerase II"/>
    <property type="evidence" value="ECO:0007669"/>
    <property type="project" value="InterPro"/>
</dbReference>
<protein>
    <recommendedName>
        <fullName evidence="6">Mediator of RNA polymerase II transcription subunit 10</fullName>
    </recommendedName>
    <alternativeName>
        <fullName evidence="6">Mediator complex subunit 10</fullName>
    </alternativeName>
</protein>
<keyword evidence="6" id="KW-0010">Activator</keyword>
<proteinExistence type="inferred from homology"/>
<feature type="region of interest" description="Disordered" evidence="7">
    <location>
        <begin position="217"/>
        <end position="257"/>
    </location>
</feature>
<keyword evidence="3 6" id="KW-0805">Transcription regulation</keyword>
<organism evidence="8 9">
    <name type="scientific">Pseudomicrostroma glucosiphilum</name>
    <dbReference type="NCBI Taxonomy" id="1684307"/>
    <lineage>
        <taxon>Eukaryota</taxon>
        <taxon>Fungi</taxon>
        <taxon>Dikarya</taxon>
        <taxon>Basidiomycota</taxon>
        <taxon>Ustilaginomycotina</taxon>
        <taxon>Exobasidiomycetes</taxon>
        <taxon>Microstromatales</taxon>
        <taxon>Microstromatales incertae sedis</taxon>
        <taxon>Pseudomicrostroma</taxon>
    </lineage>
</organism>
<dbReference type="InterPro" id="IPR019145">
    <property type="entry name" value="Mediator_Med10"/>
</dbReference>
<keyword evidence="5 6" id="KW-0539">Nucleus</keyword>
<evidence type="ECO:0000256" key="3">
    <source>
        <dbReference type="ARBA" id="ARBA00023015"/>
    </source>
</evidence>
<evidence type="ECO:0000256" key="2">
    <source>
        <dbReference type="ARBA" id="ARBA00005389"/>
    </source>
</evidence>
<name>A0A316UCD6_9BASI</name>
<dbReference type="GO" id="GO:0016592">
    <property type="term" value="C:mediator complex"/>
    <property type="evidence" value="ECO:0007669"/>
    <property type="project" value="InterPro"/>
</dbReference>
<sequence>MASTANRNGAGREPTPTSPSPSPEPSGDPASASDPTLSTSTPNPFQFGPGASSANGLGGSMVGGQNHGSVPFHELLSLEEDPNEPLRQQVEDRTRSVIDSLYQLAVCAADVQPGREDIVGVKVNDLVSHLSSLSSTASANHDLLPFVPEDVLEAIDEGRNPDVWSRNRMGRLVSDNQQIAGQRWAIEEFRQCLTKSVADVFPELAEEGEAEGGEGVLAQMEREHQALRAQLDLPPEDTPAEGATSEMEGRTDVEMAS</sequence>
<evidence type="ECO:0000256" key="4">
    <source>
        <dbReference type="ARBA" id="ARBA00023163"/>
    </source>
</evidence>
<keyword evidence="9" id="KW-1185">Reference proteome</keyword>
<evidence type="ECO:0000256" key="6">
    <source>
        <dbReference type="RuleBase" id="RU364146"/>
    </source>
</evidence>
<feature type="compositionally biased region" description="Gly residues" evidence="7">
    <location>
        <begin position="56"/>
        <end position="66"/>
    </location>
</feature>
<comment type="similarity">
    <text evidence="2 6">Belongs to the Mediator complex subunit 10 family.</text>
</comment>
<dbReference type="EMBL" id="KZ819322">
    <property type="protein sequence ID" value="PWN22856.1"/>
    <property type="molecule type" value="Genomic_DNA"/>
</dbReference>
<dbReference type="Proteomes" id="UP000245942">
    <property type="component" value="Unassembled WGS sequence"/>
</dbReference>
<evidence type="ECO:0000256" key="1">
    <source>
        <dbReference type="ARBA" id="ARBA00004123"/>
    </source>
</evidence>
<comment type="subcellular location">
    <subcellularLocation>
        <location evidence="1 6">Nucleus</location>
    </subcellularLocation>
</comment>
<evidence type="ECO:0000313" key="8">
    <source>
        <dbReference type="EMBL" id="PWN22856.1"/>
    </source>
</evidence>